<keyword evidence="2" id="KW-0732">Signal</keyword>
<protein>
    <submittedName>
        <fullName evidence="3">Theileria-specific sub-telomeric protein, SVSP family, putative</fullName>
    </submittedName>
</protein>
<feature type="chain" id="PRO_5004244874" evidence="2">
    <location>
        <begin position="25"/>
        <end position="421"/>
    </location>
</feature>
<feature type="compositionally biased region" description="Pro residues" evidence="1">
    <location>
        <begin position="84"/>
        <end position="101"/>
    </location>
</feature>
<accession>Q4UAT1</accession>
<proteinExistence type="predicted"/>
<feature type="compositionally biased region" description="Pro residues" evidence="1">
    <location>
        <begin position="182"/>
        <end position="191"/>
    </location>
</feature>
<dbReference type="OrthoDB" id="10591284at2759"/>
<dbReference type="AlphaFoldDB" id="Q4UAT1"/>
<dbReference type="EMBL" id="CR940352">
    <property type="protein sequence ID" value="CAI76070.1"/>
    <property type="molecule type" value="Genomic_DNA"/>
</dbReference>
<evidence type="ECO:0000313" key="4">
    <source>
        <dbReference type="Proteomes" id="UP000001950"/>
    </source>
</evidence>
<dbReference type="STRING" id="5874.Q4UAT1"/>
<feature type="signal peptide" evidence="2">
    <location>
        <begin position="1"/>
        <end position="24"/>
    </location>
</feature>
<evidence type="ECO:0000256" key="1">
    <source>
        <dbReference type="SAM" id="MobiDB-lite"/>
    </source>
</evidence>
<reference evidence="3 4" key="1">
    <citation type="journal article" date="2005" name="Science">
        <title>Genome of the host-cell transforming parasite Theileria annulata compared with T. parva.</title>
        <authorList>
            <person name="Pain A."/>
            <person name="Renauld H."/>
            <person name="Berriman M."/>
            <person name="Murphy L."/>
            <person name="Yeats C.A."/>
            <person name="Weir W."/>
            <person name="Kerhornou A."/>
            <person name="Aslett M."/>
            <person name="Bishop R."/>
            <person name="Bouchier C."/>
            <person name="Cochet M."/>
            <person name="Coulson R.M.R."/>
            <person name="Cronin A."/>
            <person name="de Villiers E.P."/>
            <person name="Fraser A."/>
            <person name="Fosker N."/>
            <person name="Gardner M."/>
            <person name="Goble A."/>
            <person name="Griffiths-Jones S."/>
            <person name="Harris D.E."/>
            <person name="Katzer F."/>
            <person name="Larke N."/>
            <person name="Lord A."/>
            <person name="Maser P."/>
            <person name="McKellar S."/>
            <person name="Mooney P."/>
            <person name="Morton F."/>
            <person name="Nene V."/>
            <person name="O'Neil S."/>
            <person name="Price C."/>
            <person name="Quail M.A."/>
            <person name="Rabbinowitsch E."/>
            <person name="Rawlings N.D."/>
            <person name="Rutter S."/>
            <person name="Saunders D."/>
            <person name="Seeger K."/>
            <person name="Shah T."/>
            <person name="Squares R."/>
            <person name="Squares S."/>
            <person name="Tivey A."/>
            <person name="Walker A.R."/>
            <person name="Woodward J."/>
            <person name="Dobbelaere D.A.E."/>
            <person name="Langsley G."/>
            <person name="Rajandream M.A."/>
            <person name="McKeever D."/>
            <person name="Shiels B."/>
            <person name="Tait A."/>
            <person name="Barrell B.G."/>
            <person name="Hall N."/>
        </authorList>
    </citation>
    <scope>NUCLEOTIDE SEQUENCE [LARGE SCALE GENOMIC DNA]</scope>
    <source>
        <strain evidence="4">Ankara</strain>
    </source>
</reference>
<dbReference type="GeneID" id="3864657"/>
<feature type="region of interest" description="Disordered" evidence="1">
    <location>
        <begin position="80"/>
        <end position="209"/>
    </location>
</feature>
<feature type="compositionally biased region" description="Basic and acidic residues" evidence="1">
    <location>
        <begin position="198"/>
        <end position="209"/>
    </location>
</feature>
<feature type="compositionally biased region" description="Low complexity" evidence="1">
    <location>
        <begin position="168"/>
        <end position="178"/>
    </location>
</feature>
<dbReference type="Proteomes" id="UP000001950">
    <property type="component" value="Chromosome 3"/>
</dbReference>
<dbReference type="InParanoid" id="Q4UAT1"/>
<dbReference type="VEuPathDB" id="PiroplasmaDB:TA05555"/>
<dbReference type="eggNOG" id="ENOG502RT01">
    <property type="taxonomic scope" value="Eukaryota"/>
</dbReference>
<feature type="compositionally biased region" description="Low complexity" evidence="1">
    <location>
        <begin position="137"/>
        <end position="161"/>
    </location>
</feature>
<dbReference type="KEGG" id="tan:TA05555"/>
<name>Q4UAT1_THEAN</name>
<evidence type="ECO:0000313" key="3">
    <source>
        <dbReference type="EMBL" id="CAI76070.1"/>
    </source>
</evidence>
<dbReference type="RefSeq" id="XP_955546.1">
    <property type="nucleotide sequence ID" value="XM_950453.1"/>
</dbReference>
<gene>
    <name evidence="3" type="ORF">TA05555</name>
</gene>
<sequence length="421" mass="49116">MKIMNIYVIFIYTFIFVILKSSNCSDQYPGYSTPDDTEDEDNNFDTVVRELESLVTEDDKTAGDTVVSDNLMQHGLGHIISQPYQPPEQPDQPTQPEPVTYPGPDQTYQPPPAQPGYPIGYEQYPQPIPHGPGYTGYGPYQPGYQHQPQYPGYDPYQQFYQPTPPQYYEPTYSQTPQQAKPPYQPTLPRPSLPLSQSEKYRQHKPDDKTVSSYGSLELIKLNKKFVFLKKDPEGNLLPMIERQDYKVIWENKNLIRYSFQNGLESIFCDNKFIYTHREKKPYCSSITYNKTNSSFVITREGGFVQIKQIKGRWIAVGRKYPDYIKLYTHDSEGKEQLLTTEHYYLDITDKCSFKYTFILGVMCTKVVIKDEVVWVKKPDNKGFPNVLSVTTRLNLVLYFPRSRIVYSKMNNRYIQLYDEQY</sequence>
<keyword evidence="4" id="KW-1185">Reference proteome</keyword>
<organism evidence="3 4">
    <name type="scientific">Theileria annulata</name>
    <dbReference type="NCBI Taxonomy" id="5874"/>
    <lineage>
        <taxon>Eukaryota</taxon>
        <taxon>Sar</taxon>
        <taxon>Alveolata</taxon>
        <taxon>Apicomplexa</taxon>
        <taxon>Aconoidasida</taxon>
        <taxon>Piroplasmida</taxon>
        <taxon>Theileriidae</taxon>
        <taxon>Theileria</taxon>
    </lineage>
</organism>
<evidence type="ECO:0000256" key="2">
    <source>
        <dbReference type="SAM" id="SignalP"/>
    </source>
</evidence>